<evidence type="ECO:0000313" key="1">
    <source>
        <dbReference type="EMBL" id="BBH87835.1"/>
    </source>
</evidence>
<dbReference type="InterPro" id="IPR021224">
    <property type="entry name" value="DUF2690"/>
</dbReference>
<dbReference type="Pfam" id="PF10901">
    <property type="entry name" value="DUF2690"/>
    <property type="match status" value="1"/>
</dbReference>
<accession>A0A455SNR0</accession>
<proteinExistence type="predicted"/>
<gene>
    <name evidence="1" type="ORF">KTC_25860</name>
</gene>
<dbReference type="AlphaFoldDB" id="A0A455SNR0"/>
<name>A0A455SNR0_9CHLR</name>
<dbReference type="EMBL" id="AP019376">
    <property type="protein sequence ID" value="BBH87835.1"/>
    <property type="molecule type" value="Genomic_DNA"/>
</dbReference>
<evidence type="ECO:0008006" key="2">
    <source>
        <dbReference type="Google" id="ProtNLM"/>
    </source>
</evidence>
<organism evidence="1">
    <name type="scientific">Thermosporothrix sp. COM3</name>
    <dbReference type="NCBI Taxonomy" id="2490863"/>
    <lineage>
        <taxon>Bacteria</taxon>
        <taxon>Bacillati</taxon>
        <taxon>Chloroflexota</taxon>
        <taxon>Ktedonobacteria</taxon>
        <taxon>Ktedonobacterales</taxon>
        <taxon>Thermosporotrichaceae</taxon>
        <taxon>Thermosporothrix</taxon>
    </lineage>
</organism>
<reference evidence="1" key="1">
    <citation type="submission" date="2018-12" db="EMBL/GenBank/DDBJ databases">
        <title>Novel natural products biosynthetic potential of the class Ktedonobacteria.</title>
        <authorList>
            <person name="Zheng Y."/>
            <person name="Saitou A."/>
            <person name="Wang C.M."/>
            <person name="Toyoda A."/>
            <person name="Minakuchi Y."/>
            <person name="Sekiguchi Y."/>
            <person name="Ueda K."/>
            <person name="Takano H."/>
            <person name="Sakai Y."/>
            <person name="Yokota A."/>
            <person name="Yabe S."/>
        </authorList>
    </citation>
    <scope>NUCLEOTIDE SEQUENCE</scope>
    <source>
        <strain evidence="1">COM3</strain>
    </source>
</reference>
<protein>
    <recommendedName>
        <fullName evidence="2">DUF2690 domain-containing protein</fullName>
    </recommendedName>
</protein>
<sequence length="131" mass="14518">MRHRFVLTCQLVTMRVPVDNTDPNSVQGLDGAACGSNAYTVTEAYGGGKTISLRFSRNCKTNWARFTNSLYILGWSLWVERRNANGSVTRSNTYSGWGTTDGSWSDQLYTDTLAARACVSLADGDWCTDWV</sequence>